<dbReference type="InterPro" id="IPR018712">
    <property type="entry name" value="Tle1-like_cat"/>
</dbReference>
<feature type="domain" description="T6SS Phospholipase effector Tle1-like catalytic" evidence="1">
    <location>
        <begin position="6"/>
        <end position="279"/>
    </location>
</feature>
<reference evidence="2 3" key="1">
    <citation type="journal article" date="2017" name="Water Res.">
        <title>Discovery and metagenomic analysis of an anammox bacterial enrichment related to Candidatus "Brocadia caroliniensis" in a full-scale glycerol-fed nitritation-denitritation separate centrate treatment process.</title>
        <authorList>
            <person name="Park H."/>
            <person name="Brotto A.C."/>
            <person name="van Loosdrecht M.C."/>
            <person name="Chandran K."/>
        </authorList>
    </citation>
    <scope>NUCLEOTIDE SEQUENCE [LARGE SCALE GENOMIC DNA]</scope>
    <source>
        <strain evidence="2">26THWARD</strain>
    </source>
</reference>
<gene>
    <name evidence="2" type="ORF">AYP45_15605</name>
</gene>
<proteinExistence type="predicted"/>
<dbReference type="AlphaFoldDB" id="A0A1V4AQB5"/>
<dbReference type="Gene3D" id="2.60.120.430">
    <property type="entry name" value="Galactose-binding lectin"/>
    <property type="match status" value="1"/>
</dbReference>
<dbReference type="PANTHER" id="PTHR33840:SF1">
    <property type="entry name" value="TLE1 PHOSPHOLIPASE DOMAIN-CONTAINING PROTEIN"/>
    <property type="match status" value="1"/>
</dbReference>
<evidence type="ECO:0000259" key="1">
    <source>
        <dbReference type="Pfam" id="PF09994"/>
    </source>
</evidence>
<sequence>MNNKSKKLVIFCDGTWNRVDQKTLDGRPCPTNVLKLFEATMPYDQHGNPQVVHYIEGVGTRRTERLRGGGFGYGISDNIKNAYCFIVSNYTPGDEIFLFGFSRGAFTVRSIAGMIRNVGILKRDKRHLVNEAFRRYVARSEKWHPDSEFSINFRKGNTHLNETIRFLGVWDTVGALGAPFGIVLGWIVGKLFNCRFHDVKLSSIIESAYHALSIDERRWPFRPTLWKLNDKHLQKNAQNAANGRPPAYEEKWFPGVHSNVGGGYPSAGLSDCALEWMVDRARNYGLNVDMNLISDPKYQPDAKEQIEKSQTIVCRLATALFVKLPSLISSKLVYPKDRRSHVGYIRLNGDYVRPIDNPGNIKSAVTQYPQAMNYQGDISRHAIEKLATDQSYHPSNVPMIDFPAVAKLPIGNETEIIVDPRNRYHPTGLQVTIGEQYRFEAKGAWKDASRICGSEGWSAWWTFVVKPYSRLPGKKLFYLCGNVNRDERANFPIGSRTEKTIEITDGQLYLFANDLWYFYGNNYELPPEQGGPMKVKIRRIK</sequence>
<comment type="caution">
    <text evidence="2">The sequence shown here is derived from an EMBL/GenBank/DDBJ whole genome shotgun (WGS) entry which is preliminary data.</text>
</comment>
<accession>A0A1V4AQB5</accession>
<dbReference type="Pfam" id="PF09994">
    <property type="entry name" value="T6SS_Tle1-like_cat"/>
    <property type="match status" value="1"/>
</dbReference>
<evidence type="ECO:0000313" key="3">
    <source>
        <dbReference type="Proteomes" id="UP000189681"/>
    </source>
</evidence>
<evidence type="ECO:0000313" key="2">
    <source>
        <dbReference type="EMBL" id="OOP55291.1"/>
    </source>
</evidence>
<name>A0A1V4AQB5_9BACT</name>
<protein>
    <recommendedName>
        <fullName evidence="1">T6SS Phospholipase effector Tle1-like catalytic domain-containing protein</fullName>
    </recommendedName>
</protein>
<dbReference type="Proteomes" id="UP000189681">
    <property type="component" value="Unassembled WGS sequence"/>
</dbReference>
<dbReference type="PANTHER" id="PTHR33840">
    <property type="match status" value="1"/>
</dbReference>
<dbReference type="EMBL" id="AYTS01000157">
    <property type="protein sequence ID" value="OOP55291.1"/>
    <property type="molecule type" value="Genomic_DNA"/>
</dbReference>
<organism evidence="2 3">
    <name type="scientific">Candidatus Brocadia carolinensis</name>
    <dbReference type="NCBI Taxonomy" id="1004156"/>
    <lineage>
        <taxon>Bacteria</taxon>
        <taxon>Pseudomonadati</taxon>
        <taxon>Planctomycetota</taxon>
        <taxon>Candidatus Brocadiia</taxon>
        <taxon>Candidatus Brocadiales</taxon>
        <taxon>Candidatus Brocadiaceae</taxon>
        <taxon>Candidatus Brocadia</taxon>
    </lineage>
</organism>